<dbReference type="RefSeq" id="WP_074295256.1">
    <property type="nucleotide sequence ID" value="NZ_FSRU01000001.1"/>
</dbReference>
<accession>A0A1N6HZJ4</accession>
<evidence type="ECO:0000313" key="2">
    <source>
        <dbReference type="Proteomes" id="UP000185151"/>
    </source>
</evidence>
<evidence type="ECO:0000313" key="1">
    <source>
        <dbReference type="EMBL" id="SIO25196.1"/>
    </source>
</evidence>
<dbReference type="Proteomes" id="UP000185151">
    <property type="component" value="Unassembled WGS sequence"/>
</dbReference>
<gene>
    <name evidence="1" type="ORF">SAMN05444165_1702</name>
</gene>
<dbReference type="EMBL" id="FSRU01000001">
    <property type="protein sequence ID" value="SIO25196.1"/>
    <property type="molecule type" value="Genomic_DNA"/>
</dbReference>
<dbReference type="OrthoDB" id="583329at2"/>
<protein>
    <submittedName>
        <fullName evidence="1">Uncharacterized protein</fullName>
    </submittedName>
</protein>
<keyword evidence="2" id="KW-1185">Reference proteome</keyword>
<reference evidence="1 2" key="1">
    <citation type="submission" date="2016-11" db="EMBL/GenBank/DDBJ databases">
        <authorList>
            <person name="Jaros S."/>
            <person name="Januszkiewicz K."/>
            <person name="Wedrychowicz H."/>
        </authorList>
    </citation>
    <scope>NUCLEOTIDE SEQUENCE [LARGE SCALE GENOMIC DNA]</scope>
    <source>
        <strain evidence="1 2">GAS95</strain>
    </source>
</reference>
<sequence length="84" mass="9126">MELAQLVEDKINECAAKIVKGGSATDEVSFGKLAFFLALRRVQQKKATAEDVGLLDAINDTLQALGVVDKGKTFYKDPWANPTN</sequence>
<organism evidence="1 2">
    <name type="scientific">Paraburkholderia phenazinium</name>
    <dbReference type="NCBI Taxonomy" id="60549"/>
    <lineage>
        <taxon>Bacteria</taxon>
        <taxon>Pseudomonadati</taxon>
        <taxon>Pseudomonadota</taxon>
        <taxon>Betaproteobacteria</taxon>
        <taxon>Burkholderiales</taxon>
        <taxon>Burkholderiaceae</taxon>
        <taxon>Paraburkholderia</taxon>
    </lineage>
</organism>
<proteinExistence type="predicted"/>
<dbReference type="AlphaFoldDB" id="A0A1N6HZJ4"/>
<name>A0A1N6HZJ4_9BURK</name>